<sequence length="491" mass="52918">MATEPPSGAVDLLRFLALSLAVHADAICCGVDDVEAAIVESSTNDETLDALENELDVFLGRQRRLHATRSIIALSREERRRGLELRQSWRPSTQSHGGKRIQTSRAPSSASVPLGRGRGGRSRERLPTDVSTEDVEEECGETALSTRGLSTAASSVAPCAESEADSVDAHVQRLKARIEYLDRYSVRGKLLHLETLKKAVKEIDLEDLVVSVVDSFEFPASVRALWCSASFPHSGNSCASSCATHSKASQGRTHFEDASLPHHAAGLGAVVNHTNIDLLLARACQRLTGRVSDALEALASTGVSEDSAAAHVLGCVVYAAELDSSESTDLAAVQQLQRMPRDALSRLYDQCVRNSVCETKLDDRCFGARRTVLTAQDFNALPPDWAAAQALSRVPLDAILPPAQHLLAPRFSFADVAELKRLQSRRVELQEKIVKFLVGGPAKDREALQGVSDSPRGCAAAETRLAVAAVSPASLSTHGWKTMVVARSHQR</sequence>
<dbReference type="OrthoDB" id="277936at2759"/>
<organism evidence="3 4">
    <name type="scientific">Leishmania enriettii</name>
    <dbReference type="NCBI Taxonomy" id="5663"/>
    <lineage>
        <taxon>Eukaryota</taxon>
        <taxon>Discoba</taxon>
        <taxon>Euglenozoa</taxon>
        <taxon>Kinetoplastea</taxon>
        <taxon>Metakinetoplastina</taxon>
        <taxon>Trypanosomatida</taxon>
        <taxon>Trypanosomatidae</taxon>
        <taxon>Leishmaniinae</taxon>
        <taxon>Leishmania</taxon>
    </lineage>
</organism>
<feature type="chain" id="PRO_5032610516" evidence="2">
    <location>
        <begin position="25"/>
        <end position="491"/>
    </location>
</feature>
<evidence type="ECO:0000256" key="1">
    <source>
        <dbReference type="SAM" id="MobiDB-lite"/>
    </source>
</evidence>
<evidence type="ECO:0000313" key="4">
    <source>
        <dbReference type="Proteomes" id="UP000674179"/>
    </source>
</evidence>
<dbReference type="KEGG" id="lenr:94168783"/>
<proteinExistence type="predicted"/>
<dbReference type="AlphaFoldDB" id="A0A836GAS4"/>
<accession>A0A836GAS4</accession>
<evidence type="ECO:0000313" key="3">
    <source>
        <dbReference type="EMBL" id="KAG5468669.1"/>
    </source>
</evidence>
<feature type="region of interest" description="Disordered" evidence="1">
    <location>
        <begin position="85"/>
        <end position="137"/>
    </location>
</feature>
<dbReference type="GeneID" id="94168783"/>
<reference evidence="3 4" key="1">
    <citation type="submission" date="2021-02" db="EMBL/GenBank/DDBJ databases">
        <title>Leishmania (Mundinia) enrietti genome sequencing and assembly.</title>
        <authorList>
            <person name="Almutairi H."/>
            <person name="Gatherer D."/>
        </authorList>
    </citation>
    <scope>NUCLEOTIDE SEQUENCE [LARGE SCALE GENOMIC DNA]</scope>
    <source>
        <strain evidence="3">CUR178</strain>
    </source>
</reference>
<feature type="compositionally biased region" description="Polar residues" evidence="1">
    <location>
        <begin position="89"/>
        <end position="111"/>
    </location>
</feature>
<gene>
    <name evidence="3" type="ORF">CUR178_01504</name>
</gene>
<dbReference type="Proteomes" id="UP000674179">
    <property type="component" value="Chromosome 34"/>
</dbReference>
<keyword evidence="4" id="KW-1185">Reference proteome</keyword>
<evidence type="ECO:0000256" key="2">
    <source>
        <dbReference type="SAM" id="SignalP"/>
    </source>
</evidence>
<keyword evidence="2" id="KW-0732">Signal</keyword>
<feature type="signal peptide" evidence="2">
    <location>
        <begin position="1"/>
        <end position="24"/>
    </location>
</feature>
<name>A0A836GAS4_LEIEN</name>
<protein>
    <submittedName>
        <fullName evidence="3">Uncharacterized protein</fullName>
    </submittedName>
</protein>
<comment type="caution">
    <text evidence="3">The sequence shown here is derived from an EMBL/GenBank/DDBJ whole genome shotgun (WGS) entry which is preliminary data.</text>
</comment>
<dbReference type="EMBL" id="JAFHKP010000034">
    <property type="protein sequence ID" value="KAG5468669.1"/>
    <property type="molecule type" value="Genomic_DNA"/>
</dbReference>
<dbReference type="RefSeq" id="XP_067689376.1">
    <property type="nucleotide sequence ID" value="XM_067833273.1"/>
</dbReference>